<dbReference type="InterPro" id="IPR002934">
    <property type="entry name" value="Polymerase_NTP_transf_dom"/>
</dbReference>
<dbReference type="Gene3D" id="3.30.460.10">
    <property type="entry name" value="Beta Polymerase, domain 2"/>
    <property type="match status" value="1"/>
</dbReference>
<evidence type="ECO:0000259" key="1">
    <source>
        <dbReference type="Pfam" id="PF01909"/>
    </source>
</evidence>
<dbReference type="RefSeq" id="WP_376982325.1">
    <property type="nucleotide sequence ID" value="NZ_JBHLSV010000022.1"/>
</dbReference>
<name>A0ABV6RG59_9MICO</name>
<protein>
    <submittedName>
        <fullName evidence="2">Nucleotidyltransferase domain-containing protein</fullName>
    </submittedName>
</protein>
<comment type="caution">
    <text evidence="2">The sequence shown here is derived from an EMBL/GenBank/DDBJ whole genome shotgun (WGS) entry which is preliminary data.</text>
</comment>
<organism evidence="2 3">
    <name type="scientific">Brachybacterium hainanense</name>
    <dbReference type="NCBI Taxonomy" id="1541174"/>
    <lineage>
        <taxon>Bacteria</taxon>
        <taxon>Bacillati</taxon>
        <taxon>Actinomycetota</taxon>
        <taxon>Actinomycetes</taxon>
        <taxon>Micrococcales</taxon>
        <taxon>Dermabacteraceae</taxon>
        <taxon>Brachybacterium</taxon>
    </lineage>
</organism>
<feature type="domain" description="Polymerase nucleotidyl transferase" evidence="1">
    <location>
        <begin position="9"/>
        <end position="50"/>
    </location>
</feature>
<evidence type="ECO:0000313" key="2">
    <source>
        <dbReference type="EMBL" id="MFC0675357.1"/>
    </source>
</evidence>
<sequence>MIPDRRLHEIARRVAQVPGVRAVVLGGSRARGTHHAGSDVDLGLYYETSTLDLAALTAAAREIGGPDVAVAGPGGWGPWVDGGAWLQVEGTAVDLILRDAQRVAQQRDRAIRGEFVAHAQTGHPLGFLDVAYAGEVATCRSLVDPEQLMPRLRAGLDPYPPALQEALIENLWTAEFLAAGAAKGVAKGDVAWIQMMCASALMWCAHAWHAAAGSWVTNEKGLIPSVAALALRTTGIGPAEFARRADAALRDLGSADPARPIAAVQELAARTRQVLSAAGAP</sequence>
<accession>A0ABV6RG59</accession>
<proteinExistence type="predicted"/>
<dbReference type="InterPro" id="IPR043519">
    <property type="entry name" value="NT_sf"/>
</dbReference>
<gene>
    <name evidence="2" type="ORF">ACFFF6_15435</name>
</gene>
<reference evidence="2 3" key="1">
    <citation type="submission" date="2024-09" db="EMBL/GenBank/DDBJ databases">
        <authorList>
            <person name="Sun Q."/>
            <person name="Mori K."/>
        </authorList>
    </citation>
    <scope>NUCLEOTIDE SEQUENCE [LARGE SCALE GENOMIC DNA]</scope>
    <source>
        <strain evidence="2 3">CICC 10874</strain>
    </source>
</reference>
<dbReference type="Pfam" id="PF01909">
    <property type="entry name" value="NTP_transf_2"/>
    <property type="match status" value="1"/>
</dbReference>
<dbReference type="CDD" id="cd05403">
    <property type="entry name" value="NT_KNTase_like"/>
    <property type="match status" value="1"/>
</dbReference>
<dbReference type="EMBL" id="JBHLSV010000022">
    <property type="protein sequence ID" value="MFC0675357.1"/>
    <property type="molecule type" value="Genomic_DNA"/>
</dbReference>
<dbReference type="Proteomes" id="UP001589793">
    <property type="component" value="Unassembled WGS sequence"/>
</dbReference>
<keyword evidence="3" id="KW-1185">Reference proteome</keyword>
<dbReference type="SUPFAM" id="SSF81301">
    <property type="entry name" value="Nucleotidyltransferase"/>
    <property type="match status" value="1"/>
</dbReference>
<evidence type="ECO:0000313" key="3">
    <source>
        <dbReference type="Proteomes" id="UP001589793"/>
    </source>
</evidence>